<proteinExistence type="predicted"/>
<dbReference type="PANTHER" id="PTHR30328">
    <property type="entry name" value="TRANSCRIPTIONAL REPRESSOR"/>
    <property type="match status" value="1"/>
</dbReference>
<dbReference type="Pfam" id="PF00440">
    <property type="entry name" value="TetR_N"/>
    <property type="match status" value="1"/>
</dbReference>
<sequence length="210" mass="25044">MNEKFYALSEEKQSQILNAAYKVFATNQYKKAPTSEIAAEAGISKSLLFHYFHNKLELYLFLWKHAADLTKKYMCKYKVYETDDFFEMLRRGLMAKCAVMRKYTFLSLFSINSYFETEPDIQSTIQQDVQDATHTTLELLLSILDLDFIRKDIEFARIYKEILYASDGMLKYWYRTGNYDVTVFEQEYLEMINHWEIVYGKGKENDRKQL</sequence>
<accession>C7GBQ6</accession>
<dbReference type="HOGENOM" id="CLU_069356_45_0_9"/>
<evidence type="ECO:0000313" key="5">
    <source>
        <dbReference type="EMBL" id="VCV23885.1"/>
    </source>
</evidence>
<dbReference type="PROSITE" id="PS50977">
    <property type="entry name" value="HTH_TETR_2"/>
    <property type="match status" value="1"/>
</dbReference>
<dbReference type="Gene3D" id="1.10.357.10">
    <property type="entry name" value="Tetracycline Repressor, domain 2"/>
    <property type="match status" value="1"/>
</dbReference>
<dbReference type="RefSeq" id="WP_006857424.1">
    <property type="nucleotide sequence ID" value="NZ_GG692724.1"/>
</dbReference>
<evidence type="ECO:0000313" key="7">
    <source>
        <dbReference type="Proteomes" id="UP000294398"/>
    </source>
</evidence>
<dbReference type="AlphaFoldDB" id="C7GBQ6"/>
<dbReference type="EMBL" id="ABYJ02000104">
    <property type="protein sequence ID" value="EEV00863.1"/>
    <property type="molecule type" value="Genomic_DNA"/>
</dbReference>
<dbReference type="InterPro" id="IPR009057">
    <property type="entry name" value="Homeodomain-like_sf"/>
</dbReference>
<dbReference type="InterPro" id="IPR050109">
    <property type="entry name" value="HTH-type_TetR-like_transc_reg"/>
</dbReference>
<keyword evidence="1 2" id="KW-0238">DNA-binding</keyword>
<evidence type="ECO:0000256" key="1">
    <source>
        <dbReference type="ARBA" id="ARBA00023125"/>
    </source>
</evidence>
<reference evidence="5 7" key="2">
    <citation type="submission" date="2018-09" db="EMBL/GenBank/DDBJ databases">
        <authorList>
            <person name="Petit M.-A."/>
            <person name="Lossouarn J."/>
        </authorList>
    </citation>
    <scope>NUCLEOTIDE SEQUENCE [LARGE SCALE GENOMIC DNA]</scope>
    <source>
        <strain evidence="5 7">L1-82</strain>
    </source>
</reference>
<dbReference type="GeneID" id="71454221"/>
<name>C7GBQ6_9FIRM</name>
<dbReference type="GO" id="GO:0003677">
    <property type="term" value="F:DNA binding"/>
    <property type="evidence" value="ECO:0007669"/>
    <property type="project" value="UniProtKB-UniRule"/>
</dbReference>
<dbReference type="SUPFAM" id="SSF48498">
    <property type="entry name" value="Tetracyclin repressor-like, C-terminal domain"/>
    <property type="match status" value="1"/>
</dbReference>
<feature type="DNA-binding region" description="H-T-H motif" evidence="2">
    <location>
        <begin position="33"/>
        <end position="52"/>
    </location>
</feature>
<protein>
    <submittedName>
        <fullName evidence="4">Transcriptional regulator, TetR family</fullName>
    </submittedName>
</protein>
<keyword evidence="7" id="KW-1185">Reference proteome</keyword>
<evidence type="ECO:0000313" key="6">
    <source>
        <dbReference type="Proteomes" id="UP000004828"/>
    </source>
</evidence>
<dbReference type="InterPro" id="IPR036271">
    <property type="entry name" value="Tet_transcr_reg_TetR-rel_C_sf"/>
</dbReference>
<gene>
    <name evidence="5" type="ORF">RIL182_03804</name>
    <name evidence="4" type="ORF">ROSINTL182_07341</name>
</gene>
<dbReference type="Proteomes" id="UP000004828">
    <property type="component" value="Unassembled WGS sequence"/>
</dbReference>
<dbReference type="EMBL" id="LR027880">
    <property type="protein sequence ID" value="VCV23885.1"/>
    <property type="molecule type" value="Genomic_DNA"/>
</dbReference>
<dbReference type="InterPro" id="IPR001647">
    <property type="entry name" value="HTH_TetR"/>
</dbReference>
<evidence type="ECO:0000259" key="3">
    <source>
        <dbReference type="PROSITE" id="PS50977"/>
    </source>
</evidence>
<dbReference type="SUPFAM" id="SSF46689">
    <property type="entry name" value="Homeodomain-like"/>
    <property type="match status" value="1"/>
</dbReference>
<feature type="domain" description="HTH tetR-type" evidence="3">
    <location>
        <begin position="10"/>
        <end position="70"/>
    </location>
</feature>
<dbReference type="Proteomes" id="UP000294398">
    <property type="component" value="Chromosome"/>
</dbReference>
<reference evidence="4 6" key="1">
    <citation type="submission" date="2009-08" db="EMBL/GenBank/DDBJ databases">
        <authorList>
            <person name="Weinstock G."/>
            <person name="Sodergren E."/>
            <person name="Clifton S."/>
            <person name="Fulton L."/>
            <person name="Fulton B."/>
            <person name="Courtney L."/>
            <person name="Fronick C."/>
            <person name="Harrison M."/>
            <person name="Strong C."/>
            <person name="Farmer C."/>
            <person name="Delahaunty K."/>
            <person name="Markovic C."/>
            <person name="Hall O."/>
            <person name="Minx P."/>
            <person name="Tomlinson C."/>
            <person name="Mitreva M."/>
            <person name="Nelson J."/>
            <person name="Hou S."/>
            <person name="Wollam A."/>
            <person name="Pepin K.H."/>
            <person name="Johnson M."/>
            <person name="Bhonagiri V."/>
            <person name="Nash W.E."/>
            <person name="Warren W."/>
            <person name="Chinwalla A."/>
            <person name="Mardis E.R."/>
            <person name="Wilson R.K."/>
        </authorList>
    </citation>
    <scope>NUCLEOTIDE SEQUENCE [LARGE SCALE GENOMIC DNA]</scope>
    <source>
        <strain evidence="4 6">L1-82</strain>
    </source>
</reference>
<dbReference type="PANTHER" id="PTHR30328:SF54">
    <property type="entry name" value="HTH-TYPE TRANSCRIPTIONAL REPRESSOR SCO4008"/>
    <property type="match status" value="1"/>
</dbReference>
<dbReference type="PRINTS" id="PR00455">
    <property type="entry name" value="HTHTETR"/>
</dbReference>
<organism evidence="4 6">
    <name type="scientific">Roseburia intestinalis L1-82</name>
    <dbReference type="NCBI Taxonomy" id="536231"/>
    <lineage>
        <taxon>Bacteria</taxon>
        <taxon>Bacillati</taxon>
        <taxon>Bacillota</taxon>
        <taxon>Clostridia</taxon>
        <taxon>Lachnospirales</taxon>
        <taxon>Lachnospiraceae</taxon>
        <taxon>Roseburia</taxon>
    </lineage>
</organism>
<dbReference type="GO" id="GO:0006355">
    <property type="term" value="P:regulation of DNA-templated transcription"/>
    <property type="evidence" value="ECO:0007669"/>
    <property type="project" value="UniProtKB-ARBA"/>
</dbReference>
<evidence type="ECO:0000256" key="2">
    <source>
        <dbReference type="PROSITE-ProRule" id="PRU00335"/>
    </source>
</evidence>
<dbReference type="Gene3D" id="1.10.10.60">
    <property type="entry name" value="Homeodomain-like"/>
    <property type="match status" value="1"/>
</dbReference>
<evidence type="ECO:0000313" key="4">
    <source>
        <dbReference type="EMBL" id="EEV00863.1"/>
    </source>
</evidence>